<comment type="caution">
    <text evidence="2">The sequence shown here is derived from an EMBL/GenBank/DDBJ whole genome shotgun (WGS) entry which is preliminary data.</text>
</comment>
<organism evidence="2 3">
    <name type="scientific">Rubroshorea leprosula</name>
    <dbReference type="NCBI Taxonomy" id="152421"/>
    <lineage>
        <taxon>Eukaryota</taxon>
        <taxon>Viridiplantae</taxon>
        <taxon>Streptophyta</taxon>
        <taxon>Embryophyta</taxon>
        <taxon>Tracheophyta</taxon>
        <taxon>Spermatophyta</taxon>
        <taxon>Magnoliopsida</taxon>
        <taxon>eudicotyledons</taxon>
        <taxon>Gunneridae</taxon>
        <taxon>Pentapetalae</taxon>
        <taxon>rosids</taxon>
        <taxon>malvids</taxon>
        <taxon>Malvales</taxon>
        <taxon>Dipterocarpaceae</taxon>
        <taxon>Rubroshorea</taxon>
    </lineage>
</organism>
<feature type="compositionally biased region" description="Basic and acidic residues" evidence="1">
    <location>
        <begin position="1"/>
        <end position="14"/>
    </location>
</feature>
<keyword evidence="3" id="KW-1185">Reference proteome</keyword>
<dbReference type="EMBL" id="BPVZ01000174">
    <property type="protein sequence ID" value="GKV43968.1"/>
    <property type="molecule type" value="Genomic_DNA"/>
</dbReference>
<dbReference type="PANTHER" id="PTHR34539">
    <property type="entry name" value="T6J4.11 PROTEIN"/>
    <property type="match status" value="1"/>
</dbReference>
<protein>
    <submittedName>
        <fullName evidence="2">Uncharacterized protein</fullName>
    </submittedName>
</protein>
<dbReference type="Proteomes" id="UP001054252">
    <property type="component" value="Unassembled WGS sequence"/>
</dbReference>
<feature type="region of interest" description="Disordered" evidence="1">
    <location>
        <begin position="1"/>
        <end position="23"/>
    </location>
</feature>
<dbReference type="AlphaFoldDB" id="A0AAV5M4W6"/>
<gene>
    <name evidence="2" type="ORF">SLEP1_g51198</name>
</gene>
<proteinExistence type="predicted"/>
<evidence type="ECO:0000313" key="2">
    <source>
        <dbReference type="EMBL" id="GKV43968.1"/>
    </source>
</evidence>
<dbReference type="PANTHER" id="PTHR34539:SF19">
    <property type="entry name" value="T6J4.11 PROTEIN"/>
    <property type="match status" value="1"/>
</dbReference>
<evidence type="ECO:0000313" key="3">
    <source>
        <dbReference type="Proteomes" id="UP001054252"/>
    </source>
</evidence>
<reference evidence="2 3" key="1">
    <citation type="journal article" date="2021" name="Commun. Biol.">
        <title>The genome of Shorea leprosula (Dipterocarpaceae) highlights the ecological relevance of drought in aseasonal tropical rainforests.</title>
        <authorList>
            <person name="Ng K.K.S."/>
            <person name="Kobayashi M.J."/>
            <person name="Fawcett J.A."/>
            <person name="Hatakeyama M."/>
            <person name="Paape T."/>
            <person name="Ng C.H."/>
            <person name="Ang C.C."/>
            <person name="Tnah L.H."/>
            <person name="Lee C.T."/>
            <person name="Nishiyama T."/>
            <person name="Sese J."/>
            <person name="O'Brien M.J."/>
            <person name="Copetti D."/>
            <person name="Mohd Noor M.I."/>
            <person name="Ong R.C."/>
            <person name="Putra M."/>
            <person name="Sireger I.Z."/>
            <person name="Indrioko S."/>
            <person name="Kosugi Y."/>
            <person name="Izuno A."/>
            <person name="Isagi Y."/>
            <person name="Lee S.L."/>
            <person name="Shimizu K.K."/>
        </authorList>
    </citation>
    <scope>NUCLEOTIDE SEQUENCE [LARGE SCALE GENOMIC DNA]</scope>
    <source>
        <strain evidence="2">214</strain>
    </source>
</reference>
<sequence length="186" mass="20453">MEELSTKKRVRDELAESDDSPEVKRLREDLLCSIDDSDPDVVSQDLDSVMKSFELEISASSSPPVPVVDLTLDSAESQPDLGYLLEASDDELGLPPPTATAAAGEEVKNENEGTELVRVESDSSGIHELWGLEDQIPTYDSFEIGVGENSNGEDVAYDNLFEFSDAYFESSDYSSFLWRPETLSAD</sequence>
<evidence type="ECO:0000256" key="1">
    <source>
        <dbReference type="SAM" id="MobiDB-lite"/>
    </source>
</evidence>
<accession>A0AAV5M4W6</accession>
<name>A0AAV5M4W6_9ROSI</name>